<dbReference type="Pfam" id="PF12849">
    <property type="entry name" value="PBP_like_2"/>
    <property type="match status" value="1"/>
</dbReference>
<accession>A0A075HIX7</accession>
<feature type="domain" description="PBP" evidence="1">
    <location>
        <begin position="32"/>
        <end position="256"/>
    </location>
</feature>
<evidence type="ECO:0000259" key="1">
    <source>
        <dbReference type="Pfam" id="PF12849"/>
    </source>
</evidence>
<dbReference type="InterPro" id="IPR024370">
    <property type="entry name" value="PBP_domain"/>
</dbReference>
<evidence type="ECO:0000313" key="2">
    <source>
        <dbReference type="EMBL" id="AIF16346.1"/>
    </source>
</evidence>
<organism evidence="2">
    <name type="scientific">uncultured marine thaumarchaeote KM3_73_F02</name>
    <dbReference type="NCBI Taxonomy" id="1456268"/>
    <lineage>
        <taxon>Archaea</taxon>
        <taxon>Nitrososphaerota</taxon>
        <taxon>environmental samples</taxon>
    </lineage>
</organism>
<dbReference type="PANTHER" id="PTHR37945:SF1">
    <property type="entry name" value="EXTRACELLULAR TUNGSTATE BINDING PROTEIN"/>
    <property type="match status" value="1"/>
</dbReference>
<dbReference type="InterPro" id="IPR052738">
    <property type="entry name" value="ABC-Tungstate_binding"/>
</dbReference>
<dbReference type="AlphaFoldDB" id="A0A075HIX7"/>
<gene>
    <name evidence="2" type="primary">tupA</name>
    <name evidence="2" type="synonym">vupA</name>
</gene>
<sequence>MKRLRSLIILVIVVVLIVGVYSQFQPSRVRLTLATTTSISDSGLIDFLEESFESRYPEIDLAVIPVGTGRALEIGRTGDVDIVLVHSRKLEEQFVREGYGEHRVTIMYNKFIVVGPKNNPAQISGNNITVALQNIMVAGEDGRAAFVSRGDKSGTHQKELEIWSRLEIDPQGRSWYIEAATGMGGTLRIAQEKDLYILIDSATWIALSSDNGLATLVTDDSMMLNPYSVIMVSKDRHIHVNYDDAVKFISFLVSEEGQGLIERFRVNGRSLFIPIFGKTESVGLPAEDDAFIYWSRVTID</sequence>
<dbReference type="PANTHER" id="PTHR37945">
    <property type="entry name" value="EXTRACELLULAR TUNGSTATE BINDING PROTEIN"/>
    <property type="match status" value="1"/>
</dbReference>
<proteinExistence type="predicted"/>
<reference evidence="2" key="1">
    <citation type="journal article" date="2014" name="Genome Biol. Evol.">
        <title>Pangenome evidence for extensive interdomain horizontal transfer affecting lineage core and shell genes in uncultured planktonic thaumarchaeota and euryarchaeota.</title>
        <authorList>
            <person name="Deschamps P."/>
            <person name="Zivanovic Y."/>
            <person name="Moreira D."/>
            <person name="Rodriguez-Valera F."/>
            <person name="Lopez-Garcia P."/>
        </authorList>
    </citation>
    <scope>NUCLEOTIDE SEQUENCE</scope>
</reference>
<dbReference type="SUPFAM" id="SSF53850">
    <property type="entry name" value="Periplasmic binding protein-like II"/>
    <property type="match status" value="1"/>
</dbReference>
<protein>
    <submittedName>
        <fullName evidence="2">ABC-type tungstate transport system permease component-like (TupA, vupA)</fullName>
    </submittedName>
</protein>
<dbReference type="EMBL" id="KF901052">
    <property type="protein sequence ID" value="AIF16346.1"/>
    <property type="molecule type" value="Genomic_DNA"/>
</dbReference>
<name>A0A075HIX7_9ARCH</name>
<dbReference type="Gene3D" id="3.40.190.10">
    <property type="entry name" value="Periplasmic binding protein-like II"/>
    <property type="match status" value="2"/>
</dbReference>